<dbReference type="EMBL" id="CM042034">
    <property type="protein sequence ID" value="KAI3760794.1"/>
    <property type="molecule type" value="Genomic_DNA"/>
</dbReference>
<reference evidence="1 2" key="2">
    <citation type="journal article" date="2022" name="Mol. Ecol. Resour.">
        <title>The genomes of chicory, endive, great burdock and yacon provide insights into Asteraceae paleo-polyploidization history and plant inulin production.</title>
        <authorList>
            <person name="Fan W."/>
            <person name="Wang S."/>
            <person name="Wang H."/>
            <person name="Wang A."/>
            <person name="Jiang F."/>
            <person name="Liu H."/>
            <person name="Zhao H."/>
            <person name="Xu D."/>
            <person name="Zhang Y."/>
        </authorList>
    </citation>
    <scope>NUCLEOTIDE SEQUENCE [LARGE SCALE GENOMIC DNA]</scope>
    <source>
        <strain evidence="2">cv. Yunnan</strain>
        <tissue evidence="1">Leaves</tissue>
    </source>
</reference>
<protein>
    <submittedName>
        <fullName evidence="1">Uncharacterized protein</fullName>
    </submittedName>
</protein>
<comment type="caution">
    <text evidence="1">The sequence shown here is derived from an EMBL/GenBank/DDBJ whole genome shotgun (WGS) entry which is preliminary data.</text>
</comment>
<reference evidence="2" key="1">
    <citation type="journal article" date="2022" name="Mol. Ecol. Resour.">
        <title>The genomes of chicory, endive, great burdock and yacon provide insights into Asteraceae palaeo-polyploidization history and plant inulin production.</title>
        <authorList>
            <person name="Fan W."/>
            <person name="Wang S."/>
            <person name="Wang H."/>
            <person name="Wang A."/>
            <person name="Jiang F."/>
            <person name="Liu H."/>
            <person name="Zhao H."/>
            <person name="Xu D."/>
            <person name="Zhang Y."/>
        </authorList>
    </citation>
    <scope>NUCLEOTIDE SEQUENCE [LARGE SCALE GENOMIC DNA]</scope>
    <source>
        <strain evidence="2">cv. Yunnan</strain>
    </source>
</reference>
<name>A0ACB9EP47_9ASTR</name>
<evidence type="ECO:0000313" key="2">
    <source>
        <dbReference type="Proteomes" id="UP001056120"/>
    </source>
</evidence>
<gene>
    <name evidence="1" type="ORF">L1987_51193</name>
</gene>
<dbReference type="Proteomes" id="UP001056120">
    <property type="component" value="Linkage Group LG17"/>
</dbReference>
<sequence length="139" mass="13929">MDTVKVASSQEALASLGSEEVVASGDQVMVVDNSAPPASGDQVMVVDNSASPASGDQVMVVDNLPLPAGVDVSSPRMVYEKTLVMQKHIKTKCSGGCGGTINTSAGVAAGGFTLASKPNPTELVADADFSSTASLAIKS</sequence>
<organism evidence="1 2">
    <name type="scientific">Smallanthus sonchifolius</name>
    <dbReference type="NCBI Taxonomy" id="185202"/>
    <lineage>
        <taxon>Eukaryota</taxon>
        <taxon>Viridiplantae</taxon>
        <taxon>Streptophyta</taxon>
        <taxon>Embryophyta</taxon>
        <taxon>Tracheophyta</taxon>
        <taxon>Spermatophyta</taxon>
        <taxon>Magnoliopsida</taxon>
        <taxon>eudicotyledons</taxon>
        <taxon>Gunneridae</taxon>
        <taxon>Pentapetalae</taxon>
        <taxon>asterids</taxon>
        <taxon>campanulids</taxon>
        <taxon>Asterales</taxon>
        <taxon>Asteraceae</taxon>
        <taxon>Asteroideae</taxon>
        <taxon>Heliantheae alliance</taxon>
        <taxon>Millerieae</taxon>
        <taxon>Smallanthus</taxon>
    </lineage>
</organism>
<accession>A0ACB9EP47</accession>
<keyword evidence="2" id="KW-1185">Reference proteome</keyword>
<evidence type="ECO:0000313" key="1">
    <source>
        <dbReference type="EMBL" id="KAI3760794.1"/>
    </source>
</evidence>
<proteinExistence type="predicted"/>